<protein>
    <submittedName>
        <fullName evidence="1">Topology modulation protein</fullName>
    </submittedName>
</protein>
<dbReference type="EMBL" id="CYZV01000037">
    <property type="protein sequence ID" value="CUO65829.1"/>
    <property type="molecule type" value="Genomic_DNA"/>
</dbReference>
<dbReference type="InterPro" id="IPR027417">
    <property type="entry name" value="P-loop_NTPase"/>
</dbReference>
<evidence type="ECO:0000313" key="2">
    <source>
        <dbReference type="Proteomes" id="UP000095558"/>
    </source>
</evidence>
<evidence type="ECO:0000313" key="1">
    <source>
        <dbReference type="EMBL" id="CUO65829.1"/>
    </source>
</evidence>
<dbReference type="AlphaFoldDB" id="A0A174GYE7"/>
<dbReference type="RefSeq" id="WP_055277667.1">
    <property type="nucleotide sequence ID" value="NZ_CYZV01000037.1"/>
</dbReference>
<organism evidence="1 2">
    <name type="scientific">Clostridium disporicum</name>
    <dbReference type="NCBI Taxonomy" id="84024"/>
    <lineage>
        <taxon>Bacteria</taxon>
        <taxon>Bacillati</taxon>
        <taxon>Bacillota</taxon>
        <taxon>Clostridia</taxon>
        <taxon>Eubacteriales</taxon>
        <taxon>Clostridiaceae</taxon>
        <taxon>Clostridium</taxon>
    </lineage>
</organism>
<dbReference type="Proteomes" id="UP000095558">
    <property type="component" value="Unassembled WGS sequence"/>
</dbReference>
<dbReference type="Gene3D" id="3.40.50.300">
    <property type="entry name" value="P-loop containing nucleotide triphosphate hydrolases"/>
    <property type="match status" value="1"/>
</dbReference>
<sequence>MDKIIVIGCGGAGKSTFSRKLSNKLDIPVYHLDKLFWNKGWIETPQKEFNKKIKEVISKDKWIIDGNYIKTIDIRAKDADTIIFINMPMYICLYRIFKRRFMYRGKSRPDMADGCPEGIDIEFFKWVLSYNKKIRPEILKKLSLYKEKNIVVLNGRKEVKKFLEG</sequence>
<dbReference type="InterPro" id="IPR052922">
    <property type="entry name" value="Cytidylate_Kinase-2"/>
</dbReference>
<dbReference type="PANTHER" id="PTHR37816:SF3">
    <property type="entry name" value="MODULATES DNA TOPOLOGY"/>
    <property type="match status" value="1"/>
</dbReference>
<dbReference type="SUPFAM" id="SSF52540">
    <property type="entry name" value="P-loop containing nucleoside triphosphate hydrolases"/>
    <property type="match status" value="1"/>
</dbReference>
<name>A0A174GYE7_9CLOT</name>
<dbReference type="OrthoDB" id="1201990at2"/>
<reference evidence="1 2" key="1">
    <citation type="submission" date="2015-09" db="EMBL/GenBank/DDBJ databases">
        <authorList>
            <consortium name="Pathogen Informatics"/>
        </authorList>
    </citation>
    <scope>NUCLEOTIDE SEQUENCE [LARGE SCALE GENOMIC DNA]</scope>
    <source>
        <strain evidence="1 2">2789STDY5834855</strain>
    </source>
</reference>
<dbReference type="PANTHER" id="PTHR37816">
    <property type="entry name" value="YALI0E33011P"/>
    <property type="match status" value="1"/>
</dbReference>
<dbReference type="NCBIfam" id="NF005994">
    <property type="entry name" value="PRK08118.1"/>
    <property type="match status" value="1"/>
</dbReference>
<accession>A0A174GYE7</accession>
<gene>
    <name evidence="1" type="ORF">ERS852470_02979</name>
</gene>
<proteinExistence type="predicted"/>